<reference evidence="1 2" key="1">
    <citation type="submission" date="2020-08" db="EMBL/GenBank/DDBJ databases">
        <title>Genomic Encyclopedia of Type Strains, Phase III (KMG-III): the genomes of soil and plant-associated and newly described type strains.</title>
        <authorList>
            <person name="Whitman W."/>
        </authorList>
    </citation>
    <scope>NUCLEOTIDE SEQUENCE [LARGE SCALE GENOMIC DNA]</scope>
    <source>
        <strain evidence="1 2">CECT 8356</strain>
    </source>
</reference>
<dbReference type="AlphaFoldDB" id="A0A7W5CF08"/>
<evidence type="ECO:0000313" key="2">
    <source>
        <dbReference type="Proteomes" id="UP000543579"/>
    </source>
</evidence>
<sequence length="104" mass="10829">MNRSLSLESSFFGPMSPDWTVADLLAWIGADDARCHDERLVRILDAVCRALDPGTTPATGRVVGLVRAVAMRVAAQPGSGERLVGEVVGVPSAAALAPSDLTTV</sequence>
<comment type="caution">
    <text evidence="1">The sequence shown here is derived from an EMBL/GenBank/DDBJ whole genome shotgun (WGS) entry which is preliminary data.</text>
</comment>
<dbReference type="Proteomes" id="UP000543579">
    <property type="component" value="Unassembled WGS sequence"/>
</dbReference>
<protein>
    <submittedName>
        <fullName evidence="1">Uncharacterized protein</fullName>
    </submittedName>
</protein>
<evidence type="ECO:0000313" key="1">
    <source>
        <dbReference type="EMBL" id="MBB3156438.1"/>
    </source>
</evidence>
<name>A0A7W5CF08_9MICO</name>
<organism evidence="1 2">
    <name type="scientific">Microbacterium proteolyticum</name>
    <dbReference type="NCBI Taxonomy" id="1572644"/>
    <lineage>
        <taxon>Bacteria</taxon>
        <taxon>Bacillati</taxon>
        <taxon>Actinomycetota</taxon>
        <taxon>Actinomycetes</taxon>
        <taxon>Micrococcales</taxon>
        <taxon>Microbacteriaceae</taxon>
        <taxon>Microbacterium</taxon>
    </lineage>
</organism>
<gene>
    <name evidence="1" type="ORF">FHS07_000122</name>
</gene>
<dbReference type="RefSeq" id="WP_183417991.1">
    <property type="nucleotide sequence ID" value="NZ_JACHXY010000001.1"/>
</dbReference>
<dbReference type="EMBL" id="JACHXY010000001">
    <property type="protein sequence ID" value="MBB3156438.1"/>
    <property type="molecule type" value="Genomic_DNA"/>
</dbReference>
<accession>A0A7W5CF08</accession>
<proteinExistence type="predicted"/>